<dbReference type="Pfam" id="PF14310">
    <property type="entry name" value="Fn3-like"/>
    <property type="match status" value="1"/>
</dbReference>
<dbReference type="InterPro" id="IPR001764">
    <property type="entry name" value="Glyco_hydro_3_N"/>
</dbReference>
<proteinExistence type="inferred from homology"/>
<dbReference type="GO" id="GO:0004553">
    <property type="term" value="F:hydrolase activity, hydrolyzing O-glycosyl compounds"/>
    <property type="evidence" value="ECO:0007669"/>
    <property type="project" value="InterPro"/>
</dbReference>
<accession>A0A2T0VF24</accession>
<dbReference type="GO" id="GO:0005975">
    <property type="term" value="P:carbohydrate metabolic process"/>
    <property type="evidence" value="ECO:0007669"/>
    <property type="project" value="InterPro"/>
</dbReference>
<dbReference type="InterPro" id="IPR037524">
    <property type="entry name" value="PA14/GLEYA"/>
</dbReference>
<name>A0A2T0VF24_9MICO</name>
<dbReference type="InterPro" id="IPR013783">
    <property type="entry name" value="Ig-like_fold"/>
</dbReference>
<dbReference type="Proteomes" id="UP000237983">
    <property type="component" value="Unassembled WGS sequence"/>
</dbReference>
<reference evidence="6 7" key="1">
    <citation type="submission" date="2018-03" db="EMBL/GenBank/DDBJ databases">
        <title>Genomic Encyclopedia of Type Strains, Phase III (KMG-III): the genomes of soil and plant-associated and newly described type strains.</title>
        <authorList>
            <person name="Whitman W."/>
        </authorList>
    </citation>
    <scope>NUCLEOTIDE SEQUENCE [LARGE SCALE GENOMIC DNA]</scope>
    <source>
        <strain evidence="6 7">CGMCC 1.12484</strain>
    </source>
</reference>
<dbReference type="EMBL" id="PVTL01000003">
    <property type="protein sequence ID" value="PRY68800.1"/>
    <property type="molecule type" value="Genomic_DNA"/>
</dbReference>
<evidence type="ECO:0000313" key="6">
    <source>
        <dbReference type="EMBL" id="PRY68800.1"/>
    </source>
</evidence>
<dbReference type="Gene3D" id="2.60.120.260">
    <property type="entry name" value="Galactose-binding domain-like"/>
    <property type="match status" value="1"/>
</dbReference>
<dbReference type="PRINTS" id="PR00133">
    <property type="entry name" value="GLHYDRLASE3"/>
</dbReference>
<feature type="signal peptide" evidence="4">
    <location>
        <begin position="1"/>
        <end position="22"/>
    </location>
</feature>
<evidence type="ECO:0000259" key="5">
    <source>
        <dbReference type="PROSITE" id="PS51820"/>
    </source>
</evidence>
<dbReference type="Gene3D" id="3.40.50.1700">
    <property type="entry name" value="Glycoside hydrolase family 3 C-terminal domain"/>
    <property type="match status" value="1"/>
</dbReference>
<dbReference type="AlphaFoldDB" id="A0A2T0VF24"/>
<comment type="caution">
    <text evidence="6">The sequence shown here is derived from an EMBL/GenBank/DDBJ whole genome shotgun (WGS) entry which is preliminary data.</text>
</comment>
<protein>
    <submittedName>
        <fullName evidence="6">Beta-glucosidase</fullName>
    </submittedName>
</protein>
<dbReference type="InterPro" id="IPR002772">
    <property type="entry name" value="Glyco_hydro_3_C"/>
</dbReference>
<evidence type="ECO:0000256" key="4">
    <source>
        <dbReference type="SAM" id="SignalP"/>
    </source>
</evidence>
<keyword evidence="4" id="KW-0732">Signal</keyword>
<keyword evidence="2" id="KW-0378">Hydrolase</keyword>
<evidence type="ECO:0000256" key="2">
    <source>
        <dbReference type="ARBA" id="ARBA00022801"/>
    </source>
</evidence>
<dbReference type="InterPro" id="IPR036962">
    <property type="entry name" value="Glyco_hydro_3_N_sf"/>
</dbReference>
<dbReference type="Pfam" id="PF07691">
    <property type="entry name" value="PA14"/>
    <property type="match status" value="1"/>
</dbReference>
<dbReference type="PANTHER" id="PTHR42715">
    <property type="entry name" value="BETA-GLUCOSIDASE"/>
    <property type="match status" value="1"/>
</dbReference>
<dbReference type="SUPFAM" id="SSF51445">
    <property type="entry name" value="(Trans)glycosidases"/>
    <property type="match status" value="1"/>
</dbReference>
<dbReference type="SMART" id="SM01217">
    <property type="entry name" value="Fn3_like"/>
    <property type="match status" value="1"/>
</dbReference>
<dbReference type="RefSeq" id="WP_106210881.1">
    <property type="nucleotide sequence ID" value="NZ_PVTL01000003.1"/>
</dbReference>
<dbReference type="PANTHER" id="PTHR42715:SF10">
    <property type="entry name" value="BETA-GLUCOSIDASE"/>
    <property type="match status" value="1"/>
</dbReference>
<dbReference type="Pfam" id="PF00933">
    <property type="entry name" value="Glyco_hydro_3"/>
    <property type="match status" value="1"/>
</dbReference>
<comment type="similarity">
    <text evidence="1">Belongs to the glycosyl hydrolase 3 family.</text>
</comment>
<dbReference type="SUPFAM" id="SSF52279">
    <property type="entry name" value="Beta-D-glucan exohydrolase, C-terminal domain"/>
    <property type="match status" value="1"/>
</dbReference>
<dbReference type="Gene3D" id="2.60.40.10">
    <property type="entry name" value="Immunoglobulins"/>
    <property type="match status" value="1"/>
</dbReference>
<dbReference type="SMART" id="SM00758">
    <property type="entry name" value="PA14"/>
    <property type="match status" value="1"/>
</dbReference>
<evidence type="ECO:0000313" key="7">
    <source>
        <dbReference type="Proteomes" id="UP000237983"/>
    </source>
</evidence>
<keyword evidence="7" id="KW-1185">Reference proteome</keyword>
<dbReference type="InterPro" id="IPR011658">
    <property type="entry name" value="PA14_dom"/>
</dbReference>
<dbReference type="InterPro" id="IPR026891">
    <property type="entry name" value="Fn3-like"/>
</dbReference>
<dbReference type="InterPro" id="IPR050288">
    <property type="entry name" value="Cellulose_deg_GH3"/>
</dbReference>
<evidence type="ECO:0000256" key="3">
    <source>
        <dbReference type="SAM" id="MobiDB-lite"/>
    </source>
</evidence>
<dbReference type="PROSITE" id="PS51820">
    <property type="entry name" value="PA14"/>
    <property type="match status" value="1"/>
</dbReference>
<evidence type="ECO:0000256" key="1">
    <source>
        <dbReference type="ARBA" id="ARBA00005336"/>
    </source>
</evidence>
<organism evidence="6 7">
    <name type="scientific">Glaciihabitans tibetensis</name>
    <dbReference type="NCBI Taxonomy" id="1266600"/>
    <lineage>
        <taxon>Bacteria</taxon>
        <taxon>Bacillati</taxon>
        <taxon>Actinomycetota</taxon>
        <taxon>Actinomycetes</taxon>
        <taxon>Micrococcales</taxon>
        <taxon>Microbacteriaceae</taxon>
        <taxon>Glaciihabitans</taxon>
    </lineage>
</organism>
<feature type="region of interest" description="Disordered" evidence="3">
    <location>
        <begin position="409"/>
        <end position="430"/>
    </location>
</feature>
<gene>
    <name evidence="6" type="ORF">B0I08_1034</name>
</gene>
<dbReference type="Pfam" id="PF01915">
    <property type="entry name" value="Glyco_hydro_3_C"/>
    <property type="match status" value="1"/>
</dbReference>
<dbReference type="InterPro" id="IPR017853">
    <property type="entry name" value="GH"/>
</dbReference>
<dbReference type="InterPro" id="IPR036881">
    <property type="entry name" value="Glyco_hydro_3_C_sf"/>
</dbReference>
<feature type="domain" description="PA14" evidence="5">
    <location>
        <begin position="438"/>
        <end position="594"/>
    </location>
</feature>
<feature type="chain" id="PRO_5015656123" evidence="4">
    <location>
        <begin position="23"/>
        <end position="871"/>
    </location>
</feature>
<dbReference type="Gene3D" id="3.20.20.300">
    <property type="entry name" value="Glycoside hydrolase, family 3, N-terminal domain"/>
    <property type="match status" value="1"/>
</dbReference>
<dbReference type="OrthoDB" id="3187421at2"/>
<sequence length="871" mass="92308">MRAGIAVLTITALTIPASAAMAADWNDSRSAQRRAEELLDRMTLEEKIDMLHGEVSFDYGFYNAPIERLGIPALTMADGPAGVRVANQDVNEGGATAMPAPIALAAAWSGDLAEEFGRTAGNEAFTTGHNVFLSPAADIFRDPRAGRGFEAFGEDPMLSGVMASRQITGIQTNPVLADIKHLSAYNQEANRLVGGNAVVSERAYQEVFNRPIAKAVKDGHPASAMCAFNKINGIWACENPELLTTILREQMGFDGFVMSDYNATHTTLESWEAGLDQEQPSNFHYGQTLLDLVNDGTISEDEVDVRVLRILKPMFALGLFDQLVNTNGFNESAHAATSQRIAENSMVLLKNAGQLPLNVRGVGKIAVIGADADTDVAGGGSSLVKGTTSVSPLQGIRDRVGPSVDVEYSQGTDPIGNGASLLPGPEPVPSDVLTTAGGGSAGLTAQYWTNLTRDGEPGINRVEPFAALRMGFVALPAFNAQSPKLPETDSAYNGEASALWTSSLTAPVDGSYQFSLGAEGSARLYIDGTQVIEVSDAADFATNTWDVTMRAGETHDVRIEYEHDVPTGPDGGSQIKFGWVPPAEFVAEQARAAADLAAQSDAAVVVVRDLATEGADKPTLTLPQGQDDLIRAVARANPNTIVVLATGGPVQIDPWDQEVGAILQAWYGGQQQGAAIARILFGDVNPSGHLPVTFPQNEQQMPTSTVEQFPGVGVDTQYSEGIHVGYKGYANQDLQPKYPFGYGLSYTSFTSEALAVPRSVPVGQDGLLREGPLKVQARVTNTGQRTGAEVVQVYTGPLPGVADSPERALAGWAKVTVDPGGARNASIDLDPLSFAYWNADEDRFVTPRGTVQLYLGNSVTSAVPIGSMIVR</sequence>